<dbReference type="InterPro" id="IPR038503">
    <property type="entry name" value="SpoIIIAH_sf"/>
</dbReference>
<accession>A0ABS1TD65</accession>
<comment type="caution">
    <text evidence="1">The sequence shown here is derived from an EMBL/GenBank/DDBJ whole genome shotgun (WGS) entry which is preliminary data.</text>
</comment>
<dbReference type="EMBL" id="JAESWC010000009">
    <property type="protein sequence ID" value="MBL4937047.1"/>
    <property type="molecule type" value="Genomic_DNA"/>
</dbReference>
<dbReference type="Gene3D" id="1.10.287.4300">
    <property type="entry name" value="Stage III sporulation protein AH-like"/>
    <property type="match status" value="1"/>
</dbReference>
<proteinExistence type="predicted"/>
<dbReference type="Proteomes" id="UP000632377">
    <property type="component" value="Unassembled WGS sequence"/>
</dbReference>
<keyword evidence="2" id="KW-1185">Reference proteome</keyword>
<sequence length="154" mass="17542">MNIKSKISLLKKPTIIIILVLLIANIAQFSYIQRQPSKTDFFVQSRLNRDQTLSKIISTYKAMLDDKNISMEAKNTLEKKLKEEINNANMENKIEVILNGKGFGDSFAAISDNNRVTIFVRSKHKKLNSQSAKIIQDVLMETANIKDVEVVEKK</sequence>
<gene>
    <name evidence="1" type="ORF">JK636_14930</name>
</gene>
<dbReference type="InterPro" id="IPR024232">
    <property type="entry name" value="SpoIIIAH"/>
</dbReference>
<dbReference type="RefSeq" id="WP_202749802.1">
    <property type="nucleotide sequence ID" value="NZ_JAESWC010000009.1"/>
</dbReference>
<organism evidence="1 2">
    <name type="scientific">Clostridium rhizosphaerae</name>
    <dbReference type="NCBI Taxonomy" id="2803861"/>
    <lineage>
        <taxon>Bacteria</taxon>
        <taxon>Bacillati</taxon>
        <taxon>Bacillota</taxon>
        <taxon>Clostridia</taxon>
        <taxon>Eubacteriales</taxon>
        <taxon>Clostridiaceae</taxon>
        <taxon>Clostridium</taxon>
    </lineage>
</organism>
<evidence type="ECO:0000313" key="2">
    <source>
        <dbReference type="Proteomes" id="UP000632377"/>
    </source>
</evidence>
<protein>
    <submittedName>
        <fullName evidence="1">SpoIIIAH-like family protein</fullName>
    </submittedName>
</protein>
<dbReference type="Pfam" id="PF12685">
    <property type="entry name" value="SpoIIIAH"/>
    <property type="match status" value="1"/>
</dbReference>
<evidence type="ECO:0000313" key="1">
    <source>
        <dbReference type="EMBL" id="MBL4937047.1"/>
    </source>
</evidence>
<reference evidence="1 2" key="1">
    <citation type="submission" date="2021-01" db="EMBL/GenBank/DDBJ databases">
        <title>Genome public.</title>
        <authorList>
            <person name="Liu C."/>
            <person name="Sun Q."/>
        </authorList>
    </citation>
    <scope>NUCLEOTIDE SEQUENCE [LARGE SCALE GENOMIC DNA]</scope>
    <source>
        <strain evidence="1 2">YIM B02515</strain>
    </source>
</reference>
<name>A0ABS1TD65_9CLOT</name>